<evidence type="ECO:0000256" key="1">
    <source>
        <dbReference type="ARBA" id="ARBA00003145"/>
    </source>
</evidence>
<dbReference type="PROSITE" id="PS50035">
    <property type="entry name" value="PLD"/>
    <property type="match status" value="2"/>
</dbReference>
<evidence type="ECO:0000313" key="8">
    <source>
        <dbReference type="EMBL" id="MBB4619684.1"/>
    </source>
</evidence>
<evidence type="ECO:0000256" key="6">
    <source>
        <dbReference type="SAM" id="MobiDB-lite"/>
    </source>
</evidence>
<dbReference type="SUPFAM" id="SSF56024">
    <property type="entry name" value="Phospholipase D/nuclease"/>
    <property type="match status" value="2"/>
</dbReference>
<dbReference type="Proteomes" id="UP000574769">
    <property type="component" value="Unassembled WGS sequence"/>
</dbReference>
<dbReference type="PANTHER" id="PTHR21248:SF12">
    <property type="entry name" value="CARDIOLIPIN SYNTHASE C"/>
    <property type="match status" value="1"/>
</dbReference>
<dbReference type="Gene3D" id="3.30.870.10">
    <property type="entry name" value="Endonuclease Chain A"/>
    <property type="match status" value="2"/>
</dbReference>
<accession>A0A7W7F014</accession>
<evidence type="ECO:0000256" key="4">
    <source>
        <dbReference type="ARBA" id="ARBA00022525"/>
    </source>
</evidence>
<dbReference type="AlphaFoldDB" id="A0A7W7F014"/>
<comment type="subcellular location">
    <subcellularLocation>
        <location evidence="2">Secreted</location>
    </subcellularLocation>
</comment>
<feature type="domain" description="PLD phosphodiesterase" evidence="7">
    <location>
        <begin position="134"/>
        <end position="166"/>
    </location>
</feature>
<feature type="region of interest" description="Disordered" evidence="6">
    <location>
        <begin position="14"/>
        <end position="33"/>
    </location>
</feature>
<dbReference type="GO" id="GO:0032049">
    <property type="term" value="P:cardiolipin biosynthetic process"/>
    <property type="evidence" value="ECO:0007669"/>
    <property type="project" value="UniProtKB-ARBA"/>
</dbReference>
<dbReference type="InterPro" id="IPR001736">
    <property type="entry name" value="PLipase_D/transphosphatidylase"/>
</dbReference>
<organism evidence="8 9">
    <name type="scientific">Sphingomonas abaci</name>
    <dbReference type="NCBI Taxonomy" id="237611"/>
    <lineage>
        <taxon>Bacteria</taxon>
        <taxon>Pseudomonadati</taxon>
        <taxon>Pseudomonadota</taxon>
        <taxon>Alphaproteobacteria</taxon>
        <taxon>Sphingomonadales</taxon>
        <taxon>Sphingomonadaceae</taxon>
        <taxon>Sphingomonas</taxon>
    </lineage>
</organism>
<evidence type="ECO:0000256" key="5">
    <source>
        <dbReference type="ARBA" id="ARBA00029594"/>
    </source>
</evidence>
<reference evidence="8 9" key="1">
    <citation type="submission" date="2020-08" db="EMBL/GenBank/DDBJ databases">
        <title>Genomic Encyclopedia of Type Strains, Phase IV (KMG-IV): sequencing the most valuable type-strain genomes for metagenomic binning, comparative biology and taxonomic classification.</title>
        <authorList>
            <person name="Goeker M."/>
        </authorList>
    </citation>
    <scope>NUCLEOTIDE SEQUENCE [LARGE SCALE GENOMIC DNA]</scope>
    <source>
        <strain evidence="8 9">DSM 15867</strain>
    </source>
</reference>
<dbReference type="PANTHER" id="PTHR21248">
    <property type="entry name" value="CARDIOLIPIN SYNTHASE"/>
    <property type="match status" value="1"/>
</dbReference>
<protein>
    <recommendedName>
        <fullName evidence="3">Phospholipase D</fullName>
    </recommendedName>
    <alternativeName>
        <fullName evidence="5">Choline phosphatase</fullName>
    </alternativeName>
</protein>
<keyword evidence="8" id="KW-0808">Transferase</keyword>
<evidence type="ECO:0000259" key="7">
    <source>
        <dbReference type="PROSITE" id="PS50035"/>
    </source>
</evidence>
<evidence type="ECO:0000256" key="2">
    <source>
        <dbReference type="ARBA" id="ARBA00004613"/>
    </source>
</evidence>
<comment type="function">
    <text evidence="1">Could be a virulence factor.</text>
</comment>
<proteinExistence type="predicted"/>
<name>A0A7W7F014_9SPHN</name>
<evidence type="ECO:0000313" key="9">
    <source>
        <dbReference type="Proteomes" id="UP000574769"/>
    </source>
</evidence>
<dbReference type="EMBL" id="JACHNY010000013">
    <property type="protein sequence ID" value="MBB4619684.1"/>
    <property type="molecule type" value="Genomic_DNA"/>
</dbReference>
<dbReference type="GO" id="GO:0005576">
    <property type="term" value="C:extracellular region"/>
    <property type="evidence" value="ECO:0007669"/>
    <property type="project" value="UniProtKB-SubCell"/>
</dbReference>
<dbReference type="InterPro" id="IPR025202">
    <property type="entry name" value="PLD-like_dom"/>
</dbReference>
<keyword evidence="9" id="KW-1185">Reference proteome</keyword>
<dbReference type="RefSeq" id="WP_184116932.1">
    <property type="nucleotide sequence ID" value="NZ_JACHNY010000013.1"/>
</dbReference>
<dbReference type="Pfam" id="PF13091">
    <property type="entry name" value="PLDc_2"/>
    <property type="match status" value="2"/>
</dbReference>
<evidence type="ECO:0000256" key="3">
    <source>
        <dbReference type="ARBA" id="ARBA00018392"/>
    </source>
</evidence>
<dbReference type="GO" id="GO:0030572">
    <property type="term" value="F:phosphatidyltransferase activity"/>
    <property type="evidence" value="ECO:0007669"/>
    <property type="project" value="UniProtKB-ARBA"/>
</dbReference>
<feature type="domain" description="PLD phosphodiesterase" evidence="7">
    <location>
        <begin position="315"/>
        <end position="341"/>
    </location>
</feature>
<keyword evidence="4" id="KW-0964">Secreted</keyword>
<comment type="caution">
    <text evidence="8">The sequence shown here is derived from an EMBL/GenBank/DDBJ whole genome shotgun (WGS) entry which is preliminary data.</text>
</comment>
<dbReference type="SMART" id="SM00155">
    <property type="entry name" value="PLDc"/>
    <property type="match status" value="2"/>
</dbReference>
<feature type="compositionally biased region" description="Pro residues" evidence="6">
    <location>
        <begin position="19"/>
        <end position="28"/>
    </location>
</feature>
<gene>
    <name evidence="8" type="ORF">GGQ96_003843</name>
</gene>
<sequence length="416" mass="45945">MTLAIVPSAAPLADRPRAAAPPPAPPAARPEQPVFTVDGNRLTLLDTGPRRLDALVALIDSAHTSLRILYYIYADDGAGRRVNDALVAAARRGVAVALLIDGFGSDDTPDAFFAPLGEAGIDLCRFAPRFGRRYLLRNHQKLALADAETPDRARIIIGGFNVEDDYFGTVADQAWRDLGLLVEGPAAARMGDYFDALHQATKHPKLRVRPLNKILARYSETQGALRWLIGGPTRKLSPWARTVRDDMARGRCIDMVAGYFLPSPLLLRRIERAGRDSHRVRVVTAARSDNNATIAAARFSYAGLLRRGVRLYEYAPTKLHTKLYVIDDAVHIGSANFDMRSLFINLELMLRIKDRAFADHVRRYVDGEVAQSTEVTLDGYKAATGWWQRAKQFGAYLLLAVVDPSVSRGLNFGIDE</sequence>